<dbReference type="SUPFAM" id="SSF48452">
    <property type="entry name" value="TPR-like"/>
    <property type="match status" value="1"/>
</dbReference>
<feature type="repeat" description="TPR" evidence="3">
    <location>
        <begin position="162"/>
        <end position="195"/>
    </location>
</feature>
<feature type="region of interest" description="Disordered" evidence="4">
    <location>
        <begin position="284"/>
        <end position="323"/>
    </location>
</feature>
<dbReference type="OrthoDB" id="2423701at2759"/>
<dbReference type="InterPro" id="IPR047150">
    <property type="entry name" value="SGT"/>
</dbReference>
<dbReference type="PROSITE" id="PS50005">
    <property type="entry name" value="TPR"/>
    <property type="match status" value="1"/>
</dbReference>
<dbReference type="GO" id="GO:0006620">
    <property type="term" value="P:post-translational protein targeting to endoplasmic reticulum membrane"/>
    <property type="evidence" value="ECO:0007669"/>
    <property type="project" value="TreeGrafter"/>
</dbReference>
<dbReference type="GO" id="GO:0060090">
    <property type="term" value="F:molecular adaptor activity"/>
    <property type="evidence" value="ECO:0007669"/>
    <property type="project" value="TreeGrafter"/>
</dbReference>
<dbReference type="PANTHER" id="PTHR45831:SF2">
    <property type="entry name" value="LD24721P"/>
    <property type="match status" value="1"/>
</dbReference>
<dbReference type="GO" id="GO:0072380">
    <property type="term" value="C:TRC complex"/>
    <property type="evidence" value="ECO:0007669"/>
    <property type="project" value="TreeGrafter"/>
</dbReference>
<evidence type="ECO:0000256" key="4">
    <source>
        <dbReference type="SAM" id="MobiDB-lite"/>
    </source>
</evidence>
<keyword evidence="2 3" id="KW-0802">TPR repeat</keyword>
<keyword evidence="6" id="KW-1185">Reference proteome</keyword>
<dbReference type="SMART" id="SM00028">
    <property type="entry name" value="TPR"/>
    <property type="match status" value="3"/>
</dbReference>
<name>A0A835Z7C2_9STRA</name>
<proteinExistence type="predicted"/>
<dbReference type="Pfam" id="PF13432">
    <property type="entry name" value="TPR_16"/>
    <property type="match status" value="1"/>
</dbReference>
<dbReference type="PANTHER" id="PTHR45831">
    <property type="entry name" value="LD24721P"/>
    <property type="match status" value="1"/>
</dbReference>
<dbReference type="InterPro" id="IPR011990">
    <property type="entry name" value="TPR-like_helical_dom_sf"/>
</dbReference>
<organism evidence="5 6">
    <name type="scientific">Tribonema minus</name>
    <dbReference type="NCBI Taxonomy" id="303371"/>
    <lineage>
        <taxon>Eukaryota</taxon>
        <taxon>Sar</taxon>
        <taxon>Stramenopiles</taxon>
        <taxon>Ochrophyta</taxon>
        <taxon>PX clade</taxon>
        <taxon>Xanthophyceae</taxon>
        <taxon>Tribonematales</taxon>
        <taxon>Tribonemataceae</taxon>
        <taxon>Tribonema</taxon>
    </lineage>
</organism>
<evidence type="ECO:0000313" key="5">
    <source>
        <dbReference type="EMBL" id="KAG5189032.1"/>
    </source>
</evidence>
<dbReference type="Gene3D" id="1.25.40.10">
    <property type="entry name" value="Tetratricopeptide repeat domain"/>
    <property type="match status" value="1"/>
</dbReference>
<evidence type="ECO:0000313" key="6">
    <source>
        <dbReference type="Proteomes" id="UP000664859"/>
    </source>
</evidence>
<dbReference type="Proteomes" id="UP000664859">
    <property type="component" value="Unassembled WGS sequence"/>
</dbReference>
<evidence type="ECO:0000256" key="3">
    <source>
        <dbReference type="PROSITE-ProRule" id="PRU00339"/>
    </source>
</evidence>
<dbReference type="GO" id="GO:0016020">
    <property type="term" value="C:membrane"/>
    <property type="evidence" value="ECO:0007669"/>
    <property type="project" value="TreeGrafter"/>
</dbReference>
<dbReference type="InterPro" id="IPR019734">
    <property type="entry name" value="TPR_rpt"/>
</dbReference>
<gene>
    <name evidence="5" type="ORF">JKP88DRAFT_262120</name>
</gene>
<protein>
    <submittedName>
        <fullName evidence="5">Uncharacterized protein</fullName>
    </submittedName>
</protein>
<dbReference type="Pfam" id="PF13181">
    <property type="entry name" value="TPR_8"/>
    <property type="match status" value="1"/>
</dbReference>
<sequence length="394" mass="43664">MVDAGVDAGTEMRGEVATMERDPVFNAFMAAVRKEGFFDGIKRGSAEHDRLNHKVLTAYRIKMGGLTPEARDRLVAASVGNLGPMKQAKRSIMKRDEPQDQMARLALLLDQSDLSYMPSELAETPPARGESKAFCHKYEDDAPEEEPKVLINVAAIYAQKEAEQARAQGNDAMQLGDYAAAVLFYTHAIEASPNGPHAHLALSNRASAACRMRDYRSAVKDLKAALKLVPDHSKHLARLGYVYLKWGRPREARDALTKSLVLEDSISVRTYIAEANKLLSTEANVPVKPRSRRSSKQAVTDEEDGHEHEVIMSSPERQAVDPDEQKDLARVGSFMATHGSGALSKGHRDPRNTNISYSFGRCQVTFEEPAPQDRYTQSSHFNSLKCTQWSPFGH</sequence>
<evidence type="ECO:0000256" key="2">
    <source>
        <dbReference type="ARBA" id="ARBA00022803"/>
    </source>
</evidence>
<reference evidence="5" key="1">
    <citation type="submission" date="2021-02" db="EMBL/GenBank/DDBJ databases">
        <title>First Annotated Genome of the Yellow-green Alga Tribonema minus.</title>
        <authorList>
            <person name="Mahan K.M."/>
        </authorList>
    </citation>
    <scope>NUCLEOTIDE SEQUENCE</scope>
    <source>
        <strain evidence="5">UTEX B ZZ1240</strain>
    </source>
</reference>
<comment type="caution">
    <text evidence="5">The sequence shown here is derived from an EMBL/GenBank/DDBJ whole genome shotgun (WGS) entry which is preliminary data.</text>
</comment>
<dbReference type="EMBL" id="JAFCMP010000057">
    <property type="protein sequence ID" value="KAG5189032.1"/>
    <property type="molecule type" value="Genomic_DNA"/>
</dbReference>
<accession>A0A835Z7C2</accession>
<keyword evidence="1" id="KW-0677">Repeat</keyword>
<dbReference type="AlphaFoldDB" id="A0A835Z7C2"/>
<evidence type="ECO:0000256" key="1">
    <source>
        <dbReference type="ARBA" id="ARBA00022737"/>
    </source>
</evidence>